<dbReference type="AlphaFoldDB" id="A0A7C8ITD2"/>
<comment type="caution">
    <text evidence="1">The sequence shown here is derived from an EMBL/GenBank/DDBJ whole genome shotgun (WGS) entry which is preliminary data.</text>
</comment>
<evidence type="ECO:0000313" key="2">
    <source>
        <dbReference type="Proteomes" id="UP000481858"/>
    </source>
</evidence>
<sequence length="105" mass="12006">MPPSAIVAIVPWHYKIAHEKSCNISHIIILTAIRLQGEYQSNSLSSGTIWRTFWIIHRSLIVAEPSNSVKKLLADEFVIPKRIFLPNDPVSGVEDNLVVKWWQFV</sequence>
<accession>A0A7C8ITD2</accession>
<proteinExistence type="predicted"/>
<name>A0A7C8ITD2_9PEZI</name>
<reference evidence="1 2" key="1">
    <citation type="submission" date="2019-12" db="EMBL/GenBank/DDBJ databases">
        <title>Draft genome sequence of the ascomycete Xylaria multiplex DSM 110363.</title>
        <authorList>
            <person name="Buettner E."/>
            <person name="Kellner H."/>
        </authorList>
    </citation>
    <scope>NUCLEOTIDE SEQUENCE [LARGE SCALE GENOMIC DNA]</scope>
    <source>
        <strain evidence="1 2">DSM 110363</strain>
    </source>
</reference>
<keyword evidence="2" id="KW-1185">Reference proteome</keyword>
<dbReference type="EMBL" id="WUBL01000048">
    <property type="protein sequence ID" value="KAF2968585.1"/>
    <property type="molecule type" value="Genomic_DNA"/>
</dbReference>
<protein>
    <submittedName>
        <fullName evidence="1">Uncharacterized protein</fullName>
    </submittedName>
</protein>
<dbReference type="InParanoid" id="A0A7C8ITD2"/>
<gene>
    <name evidence="1" type="ORF">GQX73_g4952</name>
</gene>
<dbReference type="Proteomes" id="UP000481858">
    <property type="component" value="Unassembled WGS sequence"/>
</dbReference>
<dbReference type="OrthoDB" id="10263185at2759"/>
<evidence type="ECO:0000313" key="1">
    <source>
        <dbReference type="EMBL" id="KAF2968585.1"/>
    </source>
</evidence>
<organism evidence="1 2">
    <name type="scientific">Xylaria multiplex</name>
    <dbReference type="NCBI Taxonomy" id="323545"/>
    <lineage>
        <taxon>Eukaryota</taxon>
        <taxon>Fungi</taxon>
        <taxon>Dikarya</taxon>
        <taxon>Ascomycota</taxon>
        <taxon>Pezizomycotina</taxon>
        <taxon>Sordariomycetes</taxon>
        <taxon>Xylariomycetidae</taxon>
        <taxon>Xylariales</taxon>
        <taxon>Xylariaceae</taxon>
        <taxon>Xylaria</taxon>
    </lineage>
</organism>